<evidence type="ECO:0000313" key="2">
    <source>
        <dbReference type="Proteomes" id="UP001147746"/>
    </source>
</evidence>
<organism evidence="1 2">
    <name type="scientific">Penicillium atrosanguineum</name>
    <dbReference type="NCBI Taxonomy" id="1132637"/>
    <lineage>
        <taxon>Eukaryota</taxon>
        <taxon>Fungi</taxon>
        <taxon>Dikarya</taxon>
        <taxon>Ascomycota</taxon>
        <taxon>Pezizomycotina</taxon>
        <taxon>Eurotiomycetes</taxon>
        <taxon>Eurotiomycetidae</taxon>
        <taxon>Eurotiales</taxon>
        <taxon>Aspergillaceae</taxon>
        <taxon>Penicillium</taxon>
    </lineage>
</organism>
<dbReference type="AlphaFoldDB" id="A0A9W9Q0C3"/>
<accession>A0A9W9Q0C3</accession>
<gene>
    <name evidence="1" type="ORF">N7476_004965</name>
</gene>
<comment type="caution">
    <text evidence="1">The sequence shown here is derived from an EMBL/GenBank/DDBJ whole genome shotgun (WGS) entry which is preliminary data.</text>
</comment>
<reference evidence="1" key="1">
    <citation type="submission" date="2022-12" db="EMBL/GenBank/DDBJ databases">
        <authorList>
            <person name="Petersen C."/>
        </authorList>
    </citation>
    <scope>NUCLEOTIDE SEQUENCE</scope>
    <source>
        <strain evidence="1">IBT 21472</strain>
    </source>
</reference>
<dbReference type="Proteomes" id="UP001147746">
    <property type="component" value="Unassembled WGS sequence"/>
</dbReference>
<protein>
    <submittedName>
        <fullName evidence="1">Uncharacterized protein</fullName>
    </submittedName>
</protein>
<dbReference type="EMBL" id="JAPZBO010000004">
    <property type="protein sequence ID" value="KAJ5318545.1"/>
    <property type="molecule type" value="Genomic_DNA"/>
</dbReference>
<proteinExistence type="predicted"/>
<keyword evidence="2" id="KW-1185">Reference proteome</keyword>
<reference evidence="1" key="2">
    <citation type="journal article" date="2023" name="IMA Fungus">
        <title>Comparative genomic study of the Penicillium genus elucidates a diverse pangenome and 15 lateral gene transfer events.</title>
        <authorList>
            <person name="Petersen C."/>
            <person name="Sorensen T."/>
            <person name="Nielsen M.R."/>
            <person name="Sondergaard T.E."/>
            <person name="Sorensen J.L."/>
            <person name="Fitzpatrick D.A."/>
            <person name="Frisvad J.C."/>
            <person name="Nielsen K.L."/>
        </authorList>
    </citation>
    <scope>NUCLEOTIDE SEQUENCE</scope>
    <source>
        <strain evidence="1">IBT 21472</strain>
    </source>
</reference>
<sequence>MPYYLVISSTYRQVECYEGVPSENVNRIKEFIRSNEGESLEEFEGCNGFRGCKYLSVLYTSQHYISLLCIHSALNETSWFTLRSICWRRINYLQGKEAPAHPGLDDVVSLEKMCLIRHPASKPHDFDNHLVRPLPCRHYFSSSLARILHEVRNADFRVVIESSNRVTYASPCIQEWTRGPGEGTMHSALRKSPISPESNSLIAFNLEQGTLFKFRGVNWLASKEEDKLKDAQMKARHALGRRQFEPLSSYRAFQCQKCRVRFSAS</sequence>
<evidence type="ECO:0000313" key="1">
    <source>
        <dbReference type="EMBL" id="KAJ5318545.1"/>
    </source>
</evidence>
<name>A0A9W9Q0C3_9EURO</name>